<evidence type="ECO:0000256" key="7">
    <source>
        <dbReference type="ARBA" id="ARBA00022475"/>
    </source>
</evidence>
<dbReference type="Gene3D" id="1.10.3210.10">
    <property type="entry name" value="Hypothetical protein af1432"/>
    <property type="match status" value="1"/>
</dbReference>
<dbReference type="GO" id="GO:0004309">
    <property type="term" value="F:exopolyphosphatase activity"/>
    <property type="evidence" value="ECO:0007669"/>
    <property type="project" value="UniProtKB-EC"/>
</dbReference>
<organism evidence="13 14">
    <name type="scientific">Onishia taeanensis</name>
    <dbReference type="NCBI Taxonomy" id="284577"/>
    <lineage>
        <taxon>Bacteria</taxon>
        <taxon>Pseudomonadati</taxon>
        <taxon>Pseudomonadota</taxon>
        <taxon>Gammaproteobacteria</taxon>
        <taxon>Oceanospirillales</taxon>
        <taxon>Halomonadaceae</taxon>
        <taxon>Onishia</taxon>
    </lineage>
</organism>
<dbReference type="InterPro" id="IPR043129">
    <property type="entry name" value="ATPase_NBD"/>
</dbReference>
<protein>
    <recommendedName>
        <fullName evidence="6">Exopolyphosphatase</fullName>
        <ecNumber evidence="5">3.6.1.11</ecNumber>
    </recommendedName>
</protein>
<dbReference type="FunFam" id="3.30.420.40:FF:000023">
    <property type="entry name" value="Guanosine-5'-triphosphate,3'-diphosphate pyrophosphatase"/>
    <property type="match status" value="1"/>
</dbReference>
<feature type="domain" description="Ppx/GppA phosphatase N-terminal" evidence="11">
    <location>
        <begin position="33"/>
        <end position="316"/>
    </location>
</feature>
<evidence type="ECO:0000256" key="6">
    <source>
        <dbReference type="ARBA" id="ARBA00020416"/>
    </source>
</evidence>
<comment type="similarity">
    <text evidence="3">Belongs to the GppA/Ppx family.</text>
</comment>
<dbReference type="OrthoDB" id="9793035at2"/>
<evidence type="ECO:0000256" key="9">
    <source>
        <dbReference type="ARBA" id="ARBA00023136"/>
    </source>
</evidence>
<dbReference type="Gene3D" id="3.30.420.40">
    <property type="match status" value="1"/>
</dbReference>
<dbReference type="GO" id="GO:0006798">
    <property type="term" value="P:polyphosphate catabolic process"/>
    <property type="evidence" value="ECO:0007669"/>
    <property type="project" value="TreeGrafter"/>
</dbReference>
<accession>A0A1G7P331</accession>
<evidence type="ECO:0000256" key="5">
    <source>
        <dbReference type="ARBA" id="ARBA00012451"/>
    </source>
</evidence>
<comment type="cofactor">
    <cofactor evidence="1">
        <name>Mg(2+)</name>
        <dbReference type="ChEBI" id="CHEBI:18420"/>
    </cofactor>
</comment>
<dbReference type="CDD" id="cd24053">
    <property type="entry name" value="ASKHA_NBD_EcPPX-GppA-like"/>
    <property type="match status" value="1"/>
</dbReference>
<evidence type="ECO:0000256" key="10">
    <source>
        <dbReference type="ARBA" id="ARBA00047607"/>
    </source>
</evidence>
<dbReference type="EMBL" id="FNCI01000002">
    <property type="protein sequence ID" value="SDF80019.1"/>
    <property type="molecule type" value="Genomic_DNA"/>
</dbReference>
<sequence>MNNSPGFGDTPDDPQAPQRLAAIDLGSNSFHLLVANNVDGQLQVVAKLGEKVQLGAGLDDEGALSEDAMQRALDCLARFAPFLEETPNTQLRVVGTNALRAATNSQVLIERAEALLGHEIEIIAGREEARLIYLGAAHALAEVHGRRLIVDIGGGSTEFIIGENFEPLALESLEMGCVTFTKRFFPDGDISEKRFRKAELAALSELANIRRPFEELGWADPVGSSGTIKAAASVLAASGQAPDGIIDRKSLATLRKRLIKMKRLDKVAMDGLKEDRASVFPAGIAVLSAVFEAFGLEQMRYSDGALREGVLYDMIGRNTAEDSRLQTLDGLRRRYQVDARQADQVAASAKQCLTQVVPTWQLSASNAQFLDWAAQLHEIGLAISHSQFHRHGAYLLANSDLAGLSRPEQQALAFLVRAHRRKFPVKELDALPAAVQPTLSRLARLLRLAVILNHSRPEHPPTGFRLDADGEQLSLSLSAELAEQALLVNDLEQEQEYQRAAGFTLAIETMDTAEVSAS</sequence>
<keyword evidence="7" id="KW-1003">Cell membrane</keyword>
<dbReference type="InterPro" id="IPR030673">
    <property type="entry name" value="PyroPPase_GppA_Ppx"/>
</dbReference>
<keyword evidence="9" id="KW-0472">Membrane</keyword>
<dbReference type="SUPFAM" id="SSF53067">
    <property type="entry name" value="Actin-like ATPase domain"/>
    <property type="match status" value="2"/>
</dbReference>
<dbReference type="PIRSF" id="PIRSF001267">
    <property type="entry name" value="Pyrophosphatase_GppA_Ppx"/>
    <property type="match status" value="1"/>
</dbReference>
<keyword evidence="14" id="KW-1185">Reference proteome</keyword>
<gene>
    <name evidence="13" type="ORF">SAMN05216571_10263</name>
</gene>
<dbReference type="InterPro" id="IPR048950">
    <property type="entry name" value="Ppx_GppA_C"/>
</dbReference>
<dbReference type="PANTHER" id="PTHR30005:SF14">
    <property type="entry name" value="EXOPOLYPHOSPHATASE"/>
    <property type="match status" value="1"/>
</dbReference>
<dbReference type="InterPro" id="IPR003695">
    <property type="entry name" value="Ppx_GppA_N"/>
</dbReference>
<dbReference type="Gene3D" id="3.30.420.150">
    <property type="entry name" value="Exopolyphosphatase. Domain 2"/>
    <property type="match status" value="1"/>
</dbReference>
<dbReference type="NCBIfam" id="TIGR03706">
    <property type="entry name" value="exo_poly_only"/>
    <property type="match status" value="1"/>
</dbReference>
<evidence type="ECO:0000313" key="14">
    <source>
        <dbReference type="Proteomes" id="UP000198641"/>
    </source>
</evidence>
<comment type="subcellular location">
    <subcellularLocation>
        <location evidence="2">Cell membrane</location>
        <topology evidence="2">Peripheral membrane protein</topology>
    </subcellularLocation>
</comment>
<evidence type="ECO:0000259" key="12">
    <source>
        <dbReference type="Pfam" id="PF21447"/>
    </source>
</evidence>
<dbReference type="Pfam" id="PF21447">
    <property type="entry name" value="Ppx-GppA_III"/>
    <property type="match status" value="1"/>
</dbReference>
<evidence type="ECO:0000256" key="3">
    <source>
        <dbReference type="ARBA" id="ARBA00007125"/>
    </source>
</evidence>
<evidence type="ECO:0000256" key="8">
    <source>
        <dbReference type="ARBA" id="ARBA00022801"/>
    </source>
</evidence>
<dbReference type="InterPro" id="IPR022371">
    <property type="entry name" value="Exopolyphosphatase"/>
</dbReference>
<comment type="subunit">
    <text evidence="4">Homodimer.</text>
</comment>
<dbReference type="InterPro" id="IPR050273">
    <property type="entry name" value="GppA/Ppx_hydrolase"/>
</dbReference>
<dbReference type="RefSeq" id="WP_092522962.1">
    <property type="nucleotide sequence ID" value="NZ_FNCI01000002.1"/>
</dbReference>
<dbReference type="PANTHER" id="PTHR30005">
    <property type="entry name" value="EXOPOLYPHOSPHATASE"/>
    <property type="match status" value="1"/>
</dbReference>
<dbReference type="Proteomes" id="UP000198641">
    <property type="component" value="Unassembled WGS sequence"/>
</dbReference>
<reference evidence="13 14" key="1">
    <citation type="submission" date="2016-10" db="EMBL/GenBank/DDBJ databases">
        <authorList>
            <person name="de Groot N.N."/>
        </authorList>
    </citation>
    <scope>NUCLEOTIDE SEQUENCE [LARGE SCALE GENOMIC DNA]</scope>
    <source>
        <strain evidence="13 14">BH539</strain>
    </source>
</reference>
<evidence type="ECO:0000313" key="13">
    <source>
        <dbReference type="EMBL" id="SDF80019.1"/>
    </source>
</evidence>
<dbReference type="AlphaFoldDB" id="A0A1G7P331"/>
<evidence type="ECO:0000256" key="1">
    <source>
        <dbReference type="ARBA" id="ARBA00001946"/>
    </source>
</evidence>
<dbReference type="STRING" id="284577.SAMN05216571_10263"/>
<proteinExistence type="inferred from homology"/>
<evidence type="ECO:0000259" key="11">
    <source>
        <dbReference type="Pfam" id="PF02541"/>
    </source>
</evidence>
<dbReference type="SUPFAM" id="SSF109604">
    <property type="entry name" value="HD-domain/PDEase-like"/>
    <property type="match status" value="1"/>
</dbReference>
<comment type="catalytic activity">
    <reaction evidence="10">
        <text>[phosphate](n) + H2O = [phosphate](n-1) + phosphate + H(+)</text>
        <dbReference type="Rhea" id="RHEA:21528"/>
        <dbReference type="Rhea" id="RHEA-COMP:9859"/>
        <dbReference type="Rhea" id="RHEA-COMP:14279"/>
        <dbReference type="ChEBI" id="CHEBI:15377"/>
        <dbReference type="ChEBI" id="CHEBI:15378"/>
        <dbReference type="ChEBI" id="CHEBI:16838"/>
        <dbReference type="ChEBI" id="CHEBI:43474"/>
        <dbReference type="EC" id="3.6.1.11"/>
    </reaction>
</comment>
<feature type="domain" description="Ppx/GppA phosphatase C-terminal" evidence="12">
    <location>
        <begin position="324"/>
        <end position="495"/>
    </location>
</feature>
<dbReference type="FunFam" id="3.30.420.150:FF:000001">
    <property type="entry name" value="Guanosine-5'-triphosphate,3'-diphosphate pyrophosphatase"/>
    <property type="match status" value="1"/>
</dbReference>
<evidence type="ECO:0000256" key="4">
    <source>
        <dbReference type="ARBA" id="ARBA00011738"/>
    </source>
</evidence>
<dbReference type="EC" id="3.6.1.11" evidence="5"/>
<name>A0A1G7P331_9GAMM</name>
<dbReference type="Pfam" id="PF02541">
    <property type="entry name" value="Ppx-GppA"/>
    <property type="match status" value="1"/>
</dbReference>
<dbReference type="GO" id="GO:0005886">
    <property type="term" value="C:plasma membrane"/>
    <property type="evidence" value="ECO:0007669"/>
    <property type="project" value="UniProtKB-SubCell"/>
</dbReference>
<keyword evidence="8" id="KW-0378">Hydrolase</keyword>
<evidence type="ECO:0000256" key="2">
    <source>
        <dbReference type="ARBA" id="ARBA00004202"/>
    </source>
</evidence>